<evidence type="ECO:0000259" key="1">
    <source>
        <dbReference type="Pfam" id="PF12770"/>
    </source>
</evidence>
<dbReference type="Gene3D" id="1.25.40.10">
    <property type="entry name" value="Tetratricopeptide repeat domain"/>
    <property type="match status" value="1"/>
</dbReference>
<proteinExistence type="predicted"/>
<dbReference type="EMBL" id="CP139368">
    <property type="protein sequence ID" value="WPR89515.1"/>
    <property type="molecule type" value="Genomic_DNA"/>
</dbReference>
<evidence type="ECO:0000313" key="2">
    <source>
        <dbReference type="EMBL" id="WPR89515.1"/>
    </source>
</evidence>
<name>A0ABZ0SL41_9MICO</name>
<dbReference type="RefSeq" id="WP_320942229.1">
    <property type="nucleotide sequence ID" value="NZ_BAABEU010000003.1"/>
</dbReference>
<evidence type="ECO:0000313" key="3">
    <source>
        <dbReference type="Proteomes" id="UP001323798"/>
    </source>
</evidence>
<dbReference type="Proteomes" id="UP001323798">
    <property type="component" value="Chromosome"/>
</dbReference>
<accession>A0ABZ0SL41</accession>
<protein>
    <submittedName>
        <fullName evidence="2">CHAT domain-containing protein</fullName>
    </submittedName>
</protein>
<keyword evidence="3" id="KW-1185">Reference proteome</keyword>
<dbReference type="InterPro" id="IPR024983">
    <property type="entry name" value="CHAT_dom"/>
</dbReference>
<reference evidence="2 3" key="1">
    <citation type="submission" date="2023-11" db="EMBL/GenBank/DDBJ databases">
        <title>Genome sequence of Microbacterium rhizosphaerae KACC 19337.</title>
        <authorList>
            <person name="Choi H."/>
            <person name="Kim S."/>
            <person name="Kim Y."/>
            <person name="Kwon S.-W."/>
            <person name="Heo J."/>
        </authorList>
    </citation>
    <scope>NUCLEOTIDE SEQUENCE [LARGE SCALE GENOMIC DNA]</scope>
    <source>
        <strain evidence="2 3">KACC 19337</strain>
    </source>
</reference>
<dbReference type="InterPro" id="IPR011990">
    <property type="entry name" value="TPR-like_helical_dom_sf"/>
</dbReference>
<feature type="domain" description="CHAT" evidence="1">
    <location>
        <begin position="549"/>
        <end position="770"/>
    </location>
</feature>
<sequence length="786" mass="83299">MRARILGTRAVVLQRTGHPDEAEDVALAASRIVGLSDRTRAAILGQVGTLAMYNGRLVEAQQRLSAAIEGLGAGTVEAARMLLSRGMVALQMQDFDGAIADMDAAIETFAAAGLTVEQGQAQHNRAYVELLRGDLVSALQGMLAARPLAAASPVAAAICDIDRAEVLRDAGQTREAEALLAASAPIFGRHRMPQSRAETEFQLARSQLMHDPPKARKTAAASAKRFRTVGNEAWAARADAIRLRAELAAGAPALSGPVPEPRRAVDPAEAEAVASALDGFGFASEAAALRLSLDIWRSRHPQAGPSGTRVLRVPRTASLEVRLLAHEARAERAVAAGREAEVRRHVSAGLDELAEWQAAFGSLDLQTSLSAHGRNLIVAGLASAVRTRRPDVLFEWSERARHLSQQVVAIRPPRDPQLAADLAELRHLRADDPTGAWRRDPRLAALEERARERQWSATGAAGIHRRVTLESLRDALDDRTALLNFVYSGDVLTALVLTRDRARIIDLPGWNAVHRMLPGLRADLDMAASIHSGPMVEVVKRTLDDRLAAISTALLEEAVAFAGAERIVITVPGVLGGLPWAMLPALRGREFTIAASVTRWVAHTGAATARTAGFAVGPRVARGDEETDAAASVWPSARVLRGQDATVDAVADLAAEVGVLHVAAHGRHAASNPLFSGMELADGTLFGYDVDRIPRVPSIVVLSSCEVGRSSVRWGEEAVGMTRVWLHAGTHAVVATPVIVADDIACELLGAMHAGLVAGLTPSAALADASARTGLVSSFQVHGAGF</sequence>
<dbReference type="SUPFAM" id="SSF48452">
    <property type="entry name" value="TPR-like"/>
    <property type="match status" value="2"/>
</dbReference>
<organism evidence="2 3">
    <name type="scientific">Microbacterium rhizosphaerae</name>
    <dbReference type="NCBI Taxonomy" id="1678237"/>
    <lineage>
        <taxon>Bacteria</taxon>
        <taxon>Bacillati</taxon>
        <taxon>Actinomycetota</taxon>
        <taxon>Actinomycetes</taxon>
        <taxon>Micrococcales</taxon>
        <taxon>Microbacteriaceae</taxon>
        <taxon>Microbacterium</taxon>
    </lineage>
</organism>
<dbReference type="Pfam" id="PF12770">
    <property type="entry name" value="CHAT"/>
    <property type="match status" value="1"/>
</dbReference>
<gene>
    <name evidence="2" type="ORF">SM116_17430</name>
</gene>